<protein>
    <submittedName>
        <fullName evidence="2">MBL fold metallo-hydrolase</fullName>
    </submittedName>
</protein>
<keyword evidence="3" id="KW-1185">Reference proteome</keyword>
<feature type="domain" description="Metallo-beta-lactamase" evidence="1">
    <location>
        <begin position="42"/>
        <end position="235"/>
    </location>
</feature>
<dbReference type="InterPro" id="IPR036866">
    <property type="entry name" value="RibonucZ/Hydroxyglut_hydro"/>
</dbReference>
<dbReference type="GO" id="GO:0016787">
    <property type="term" value="F:hydrolase activity"/>
    <property type="evidence" value="ECO:0007669"/>
    <property type="project" value="UniProtKB-KW"/>
</dbReference>
<dbReference type="KEGG" id="halu:HUG12_09370"/>
<sequence>MPRELADGIFWIQECYDSPALREKYSDDPPDWYNSGEKIHVCDNAFLICGNQTLLFDTLSPHSTNQILDELDSLLDGQDLDYLVISHPENPHAGNTFPILEEHPGAELIAPEFGSKHGMYHLEDATKVAPGETIDLGGKIIEFVEPTFLDHRVHTWLAEHVTETLFTVDWLGDVHMEKNCLDFLDELDNDDPVSRQVEFHSRALFWFQYVDETKTRQAIESLIDVEQPNVVAPAHGVPVREETEEYLRLNNAVIDRIIEQGRIMSAY</sequence>
<dbReference type="RefSeq" id="WP_179268503.1">
    <property type="nucleotide sequence ID" value="NZ_CP058579.1"/>
</dbReference>
<dbReference type="Pfam" id="PF00753">
    <property type="entry name" value="Lactamase_B"/>
    <property type="match status" value="1"/>
</dbReference>
<dbReference type="AlphaFoldDB" id="A0A7D5QAN8"/>
<accession>A0A7D5QAN8</accession>
<reference evidence="2 3" key="1">
    <citation type="submission" date="2020-06" db="EMBL/GenBank/DDBJ databases">
        <title>NJ-3-1, isolated from saline soil.</title>
        <authorList>
            <person name="Cui H.L."/>
            <person name="Shi X."/>
        </authorList>
    </citation>
    <scope>NUCLEOTIDE SEQUENCE [LARGE SCALE GENOMIC DNA]</scope>
    <source>
        <strain evidence="2 3">NJ-3-1</strain>
    </source>
</reference>
<dbReference type="SMART" id="SM00849">
    <property type="entry name" value="Lactamase_B"/>
    <property type="match status" value="1"/>
</dbReference>
<gene>
    <name evidence="2" type="ORF">HUG12_09370</name>
</gene>
<dbReference type="EMBL" id="CP058579">
    <property type="protein sequence ID" value="QLG61918.1"/>
    <property type="molecule type" value="Genomic_DNA"/>
</dbReference>
<dbReference type="SUPFAM" id="SSF56281">
    <property type="entry name" value="Metallo-hydrolase/oxidoreductase"/>
    <property type="match status" value="1"/>
</dbReference>
<evidence type="ECO:0000313" key="3">
    <source>
        <dbReference type="Proteomes" id="UP000509626"/>
    </source>
</evidence>
<organism evidence="2 3">
    <name type="scientific">Halorarum salinum</name>
    <dbReference type="NCBI Taxonomy" id="2743089"/>
    <lineage>
        <taxon>Archaea</taxon>
        <taxon>Methanobacteriati</taxon>
        <taxon>Methanobacteriota</taxon>
        <taxon>Stenosarchaea group</taxon>
        <taxon>Halobacteria</taxon>
        <taxon>Halobacteriales</taxon>
        <taxon>Haloferacaceae</taxon>
        <taxon>Halorarum</taxon>
    </lineage>
</organism>
<dbReference type="GeneID" id="56037667"/>
<dbReference type="Gene3D" id="3.60.15.10">
    <property type="entry name" value="Ribonuclease Z/Hydroxyacylglutathione hydrolase-like"/>
    <property type="match status" value="1"/>
</dbReference>
<dbReference type="InterPro" id="IPR001279">
    <property type="entry name" value="Metallo-B-lactamas"/>
</dbReference>
<dbReference type="PANTHER" id="PTHR43717:SF1">
    <property type="entry name" value="ANAEROBIC NITRIC OXIDE REDUCTASE FLAVORUBREDOXIN"/>
    <property type="match status" value="1"/>
</dbReference>
<dbReference type="PANTHER" id="PTHR43717">
    <property type="entry name" value="ANAEROBIC NITRIC OXIDE REDUCTASE FLAVORUBREDOXIN"/>
    <property type="match status" value="1"/>
</dbReference>
<name>A0A7D5QAN8_9EURY</name>
<keyword evidence="2" id="KW-0378">Hydrolase</keyword>
<proteinExistence type="predicted"/>
<evidence type="ECO:0000313" key="2">
    <source>
        <dbReference type="EMBL" id="QLG61918.1"/>
    </source>
</evidence>
<evidence type="ECO:0000259" key="1">
    <source>
        <dbReference type="SMART" id="SM00849"/>
    </source>
</evidence>
<dbReference type="OrthoDB" id="6433at2157"/>
<dbReference type="Proteomes" id="UP000509626">
    <property type="component" value="Chromosome"/>
</dbReference>